<protein>
    <submittedName>
        <fullName evidence="1">Uncharacterized protein</fullName>
    </submittedName>
</protein>
<organism evidence="1 2">
    <name type="scientific">Holospora curviuscula</name>
    <dbReference type="NCBI Taxonomy" id="1082868"/>
    <lineage>
        <taxon>Bacteria</taxon>
        <taxon>Pseudomonadati</taxon>
        <taxon>Pseudomonadota</taxon>
        <taxon>Alphaproteobacteria</taxon>
        <taxon>Holosporales</taxon>
        <taxon>Holosporaceae</taxon>
        <taxon>Holospora</taxon>
    </lineage>
</organism>
<dbReference type="EMBL" id="PHHC01000138">
    <property type="protein sequence ID" value="PPE03104.1"/>
    <property type="molecule type" value="Genomic_DNA"/>
</dbReference>
<gene>
    <name evidence="1" type="ORF">HCUR_01454</name>
</gene>
<name>A0A2S5R713_9PROT</name>
<reference evidence="1 2" key="1">
    <citation type="submission" date="2017-11" db="EMBL/GenBank/DDBJ databases">
        <title>Comparative genomic analysis of Holospora spp., intranuclear symbionts of paramecia.</title>
        <authorList>
            <person name="Garushyants S.K."/>
            <person name="Beliavskaya A."/>
            <person name="Malko D.B."/>
            <person name="Logacheva M.D."/>
            <person name="Rautian M.S."/>
            <person name="Gelfand M.S."/>
        </authorList>
    </citation>
    <scope>NUCLEOTIDE SEQUENCE [LARGE SCALE GENOMIC DNA]</scope>
    <source>
        <strain evidence="2">02AZ16</strain>
    </source>
</reference>
<keyword evidence="2" id="KW-1185">Reference proteome</keyword>
<comment type="caution">
    <text evidence="1">The sequence shown here is derived from an EMBL/GenBank/DDBJ whole genome shotgun (WGS) entry which is preliminary data.</text>
</comment>
<accession>A0A2S5R713</accession>
<sequence length="223" mass="25688">MLIPSLGVSGGVQKLMQFDTSSCYKELKKSGKISQIDCDTLCAWIAEMVPYILSNKRFSFYNELVECIENVKKESSKQDTSYELLNTIEKKARPLLECSLEQGYFFNLSTNFEALLSKNSSTESFIEMTKVLMSRYTDPDLQEKLEQKIFKNLAEHQNFSRLKLSINKIFNCSKRCIITKKLTIDGVQIPLSQEEKIIFITKLGGNFRVRLPSPAEERCFPFR</sequence>
<dbReference type="AlphaFoldDB" id="A0A2S5R713"/>
<evidence type="ECO:0000313" key="2">
    <source>
        <dbReference type="Proteomes" id="UP000239425"/>
    </source>
</evidence>
<proteinExistence type="predicted"/>
<evidence type="ECO:0000313" key="1">
    <source>
        <dbReference type="EMBL" id="PPE03104.1"/>
    </source>
</evidence>
<dbReference type="Proteomes" id="UP000239425">
    <property type="component" value="Unassembled WGS sequence"/>
</dbReference>